<evidence type="ECO:0000313" key="7">
    <source>
        <dbReference type="Proteomes" id="UP001500456"/>
    </source>
</evidence>
<dbReference type="Pfam" id="PF17754">
    <property type="entry name" value="TetR_C_14"/>
    <property type="match status" value="1"/>
</dbReference>
<dbReference type="Gene3D" id="1.10.10.60">
    <property type="entry name" value="Homeodomain-like"/>
    <property type="match status" value="1"/>
</dbReference>
<organism evidence="6 7">
    <name type="scientific">Streptomyces plumbiresistens</name>
    <dbReference type="NCBI Taxonomy" id="511811"/>
    <lineage>
        <taxon>Bacteria</taxon>
        <taxon>Bacillati</taxon>
        <taxon>Actinomycetota</taxon>
        <taxon>Actinomycetes</taxon>
        <taxon>Kitasatosporales</taxon>
        <taxon>Streptomycetaceae</taxon>
        <taxon>Streptomyces</taxon>
    </lineage>
</organism>
<dbReference type="PROSITE" id="PS50977">
    <property type="entry name" value="HTH_TETR_2"/>
    <property type="match status" value="1"/>
</dbReference>
<evidence type="ECO:0000256" key="4">
    <source>
        <dbReference type="PROSITE-ProRule" id="PRU00335"/>
    </source>
</evidence>
<dbReference type="PRINTS" id="PR00455">
    <property type="entry name" value="HTHTETR"/>
</dbReference>
<comment type="caution">
    <text evidence="6">The sequence shown here is derived from an EMBL/GenBank/DDBJ whole genome shotgun (WGS) entry which is preliminary data.</text>
</comment>
<dbReference type="EMBL" id="BAAAZX010000011">
    <property type="protein sequence ID" value="GAA4000148.1"/>
    <property type="molecule type" value="Genomic_DNA"/>
</dbReference>
<evidence type="ECO:0000259" key="5">
    <source>
        <dbReference type="PROSITE" id="PS50977"/>
    </source>
</evidence>
<evidence type="ECO:0000256" key="1">
    <source>
        <dbReference type="ARBA" id="ARBA00023015"/>
    </source>
</evidence>
<accession>A0ABP7RNL2</accession>
<evidence type="ECO:0000256" key="2">
    <source>
        <dbReference type="ARBA" id="ARBA00023125"/>
    </source>
</evidence>
<dbReference type="PANTHER" id="PTHR30055">
    <property type="entry name" value="HTH-TYPE TRANSCRIPTIONAL REGULATOR RUTR"/>
    <property type="match status" value="1"/>
</dbReference>
<dbReference type="InterPro" id="IPR041347">
    <property type="entry name" value="MftR_C"/>
</dbReference>
<dbReference type="Pfam" id="PF00440">
    <property type="entry name" value="TetR_N"/>
    <property type="match status" value="1"/>
</dbReference>
<dbReference type="PANTHER" id="PTHR30055:SF238">
    <property type="entry name" value="MYCOFACTOCIN BIOSYNTHESIS TRANSCRIPTIONAL REGULATOR MFTR-RELATED"/>
    <property type="match status" value="1"/>
</dbReference>
<keyword evidence="2 4" id="KW-0238">DNA-binding</keyword>
<dbReference type="InterPro" id="IPR001647">
    <property type="entry name" value="HTH_TetR"/>
</dbReference>
<dbReference type="InterPro" id="IPR009057">
    <property type="entry name" value="Homeodomain-like_sf"/>
</dbReference>
<keyword evidence="7" id="KW-1185">Reference proteome</keyword>
<dbReference type="RefSeq" id="WP_266445403.1">
    <property type="nucleotide sequence ID" value="NZ_BAAAZX010000011.1"/>
</dbReference>
<protein>
    <submittedName>
        <fullName evidence="6">TetR family transcriptional regulator</fullName>
    </submittedName>
</protein>
<reference evidence="7" key="1">
    <citation type="journal article" date="2019" name="Int. J. Syst. Evol. Microbiol.">
        <title>The Global Catalogue of Microorganisms (GCM) 10K type strain sequencing project: providing services to taxonomists for standard genome sequencing and annotation.</title>
        <authorList>
            <consortium name="The Broad Institute Genomics Platform"/>
            <consortium name="The Broad Institute Genome Sequencing Center for Infectious Disease"/>
            <person name="Wu L."/>
            <person name="Ma J."/>
        </authorList>
    </citation>
    <scope>NUCLEOTIDE SEQUENCE [LARGE SCALE GENOMIC DNA]</scope>
    <source>
        <strain evidence="7">JCM 16924</strain>
    </source>
</reference>
<evidence type="ECO:0000256" key="3">
    <source>
        <dbReference type="ARBA" id="ARBA00023163"/>
    </source>
</evidence>
<sequence>MSGAVRTNTRDIARAAIRFELAQVAFDLFRREGFDNVTVNDLAAAAGVSRSTFLRYFGSKEDAVLGAVDAQGEQVADALRARPADEGDWTALRRALDTVTEVHRRDPDGALAMSQLIMRTPALGARTLEKQNGWRPAIAQALAERADPSWPSLLVPLVRAAVAVDCLNVAVEHWTASDGRLDLDALLDEAFAAFALR</sequence>
<gene>
    <name evidence="6" type="ORF">GCM10022232_42710</name>
</gene>
<feature type="domain" description="HTH tetR-type" evidence="5">
    <location>
        <begin position="15"/>
        <end position="75"/>
    </location>
</feature>
<evidence type="ECO:0000313" key="6">
    <source>
        <dbReference type="EMBL" id="GAA4000148.1"/>
    </source>
</evidence>
<feature type="DNA-binding region" description="H-T-H motif" evidence="4">
    <location>
        <begin position="38"/>
        <end position="57"/>
    </location>
</feature>
<keyword evidence="3" id="KW-0804">Transcription</keyword>
<name>A0ABP7RNL2_9ACTN</name>
<proteinExistence type="predicted"/>
<dbReference type="Gene3D" id="1.10.357.10">
    <property type="entry name" value="Tetracycline Repressor, domain 2"/>
    <property type="match status" value="1"/>
</dbReference>
<keyword evidence="1" id="KW-0805">Transcription regulation</keyword>
<dbReference type="SUPFAM" id="SSF46689">
    <property type="entry name" value="Homeodomain-like"/>
    <property type="match status" value="1"/>
</dbReference>
<dbReference type="InterPro" id="IPR050109">
    <property type="entry name" value="HTH-type_TetR-like_transc_reg"/>
</dbReference>
<dbReference type="Proteomes" id="UP001500456">
    <property type="component" value="Unassembled WGS sequence"/>
</dbReference>